<feature type="domain" description="PAS" evidence="1">
    <location>
        <begin position="172"/>
        <end position="217"/>
    </location>
</feature>
<evidence type="ECO:0000259" key="3">
    <source>
        <dbReference type="PROSITE" id="PS50887"/>
    </source>
</evidence>
<feature type="domain" description="PAC" evidence="2">
    <location>
        <begin position="244"/>
        <end position="296"/>
    </location>
</feature>
<dbReference type="InterPro" id="IPR000014">
    <property type="entry name" value="PAS"/>
</dbReference>
<organism evidence="4 5">
    <name type="scientific">Paenisporosarcina antarctica</name>
    <dbReference type="NCBI Taxonomy" id="417367"/>
    <lineage>
        <taxon>Bacteria</taxon>
        <taxon>Bacillati</taxon>
        <taxon>Bacillota</taxon>
        <taxon>Bacilli</taxon>
        <taxon>Bacillales</taxon>
        <taxon>Caryophanaceae</taxon>
        <taxon>Paenisporosarcina</taxon>
    </lineage>
</organism>
<feature type="domain" description="PAS" evidence="1">
    <location>
        <begin position="297"/>
        <end position="367"/>
    </location>
</feature>
<feature type="domain" description="PAC" evidence="2">
    <location>
        <begin position="496"/>
        <end position="548"/>
    </location>
</feature>
<dbReference type="CDD" id="cd01949">
    <property type="entry name" value="GGDEF"/>
    <property type="match status" value="1"/>
</dbReference>
<reference evidence="4 5" key="1">
    <citation type="submission" date="2019-03" db="EMBL/GenBank/DDBJ databases">
        <title>Complete genome sequence of Paenisporosarcina antarctica CGMCC 1.6503T.</title>
        <authorList>
            <person name="Rong J.-C."/>
            <person name="Chi N.-Y."/>
            <person name="Zhang Q.-F."/>
        </authorList>
    </citation>
    <scope>NUCLEOTIDE SEQUENCE [LARGE SCALE GENOMIC DNA]</scope>
    <source>
        <strain evidence="4 5">CGMCC 1.6503</strain>
    </source>
</reference>
<feature type="domain" description="PAS" evidence="1">
    <location>
        <begin position="48"/>
        <end position="90"/>
    </location>
</feature>
<feature type="domain" description="PAC" evidence="2">
    <location>
        <begin position="120"/>
        <end position="171"/>
    </location>
</feature>
<evidence type="ECO:0000259" key="2">
    <source>
        <dbReference type="PROSITE" id="PS50113"/>
    </source>
</evidence>
<protein>
    <submittedName>
        <fullName evidence="4">Sensor domain-containing diguanylate cyclase</fullName>
    </submittedName>
</protein>
<dbReference type="PROSITE" id="PS50887">
    <property type="entry name" value="GGDEF"/>
    <property type="match status" value="1"/>
</dbReference>
<dbReference type="InterPro" id="IPR035965">
    <property type="entry name" value="PAS-like_dom_sf"/>
</dbReference>
<dbReference type="SMART" id="SM00267">
    <property type="entry name" value="GGDEF"/>
    <property type="match status" value="1"/>
</dbReference>
<dbReference type="FunFam" id="3.30.70.270:FF:000001">
    <property type="entry name" value="Diguanylate cyclase domain protein"/>
    <property type="match status" value="1"/>
</dbReference>
<dbReference type="Pfam" id="PF00990">
    <property type="entry name" value="GGDEF"/>
    <property type="match status" value="1"/>
</dbReference>
<dbReference type="CDD" id="cd00130">
    <property type="entry name" value="PAS"/>
    <property type="match status" value="4"/>
</dbReference>
<proteinExistence type="predicted"/>
<dbReference type="NCBIfam" id="TIGR00254">
    <property type="entry name" value="GGDEF"/>
    <property type="match status" value="1"/>
</dbReference>
<dbReference type="OrthoDB" id="2624050at2"/>
<dbReference type="Pfam" id="PF08447">
    <property type="entry name" value="PAS_3"/>
    <property type="match status" value="1"/>
</dbReference>
<dbReference type="InterPro" id="IPR000160">
    <property type="entry name" value="GGDEF_dom"/>
</dbReference>
<dbReference type="SUPFAM" id="SSF55785">
    <property type="entry name" value="PYP-like sensor domain (PAS domain)"/>
    <property type="match status" value="4"/>
</dbReference>
<dbReference type="PROSITE" id="PS50113">
    <property type="entry name" value="PAC"/>
    <property type="match status" value="4"/>
</dbReference>
<dbReference type="InterPro" id="IPR029787">
    <property type="entry name" value="Nucleotide_cyclase"/>
</dbReference>
<dbReference type="Pfam" id="PF13426">
    <property type="entry name" value="PAS_9"/>
    <property type="match status" value="3"/>
</dbReference>
<dbReference type="InterPro" id="IPR043128">
    <property type="entry name" value="Rev_trsase/Diguanyl_cyclase"/>
</dbReference>
<dbReference type="SMART" id="SM00091">
    <property type="entry name" value="PAS"/>
    <property type="match status" value="4"/>
</dbReference>
<dbReference type="InterPro" id="IPR052155">
    <property type="entry name" value="Biofilm_reg_signaling"/>
</dbReference>
<sequence>MKFIFNLLSKGICGQNFFELDINRIPPKIYYTSKKEMKRMETLFNRLSLEVYHSLISNNPDSIIFLDTHGNVLDCNKTCTTMFGYTLNELKKLNFQNMLISNSKVTAKRLFIKTLQGESFTYQVSVTHKNGHILHLQVKNVPVNDNQKLVGVMIVAKDVTDLVKTRISLYETSERLRSIYESSVDAMDVIDLSGNVLLVNSAFEDLYGWKLKEISGKPMPTIPKERMNAMLKMREKLKKGIPIKELEVICMRKDGEPFMASITISPLYDEHGNVNAFSGISRDISRSKQQEIDLRESKDRYKSLLNASPEPIYVQCKGVIRYINESGIRVLGYSEPKSLLGRNILEFVHSDSKKIARDHIQHTINETIIPKEKVEKKMIRADGSSFIIEGTATGIEYEGEASVQMIFRDISERKMVEEALVRSEEKYRLIAENMTDLVAIIDENSIVKYASPSFITVLGFPVESIEGKSAEDIVISEDLPTAIEQFNQALRSTEPSETEFRFKHKTKGWVWVESKVSIFIDEENGKPHLLIVSRDIEERKALQEKLEFLAFHDELTELPNRRLFQEKMQQTLSEAKRHNRKFALLYMDIDNFKWINDEFGHSIGDELLIMFARKVGATLRESDILARQGGDEFTILLTEINKREDVLNCVERIITCLQQEVQVGEFIHNINSSIGIAFYPEDGVIMDDLIKHADQALYKAKESGRNKYCTY</sequence>
<feature type="domain" description="PAC" evidence="2">
    <location>
        <begin position="372"/>
        <end position="422"/>
    </location>
</feature>
<dbReference type="PANTHER" id="PTHR44757">
    <property type="entry name" value="DIGUANYLATE CYCLASE DGCP"/>
    <property type="match status" value="1"/>
</dbReference>
<dbReference type="KEGG" id="panc:E2636_16605"/>
<gene>
    <name evidence="4" type="ORF">E2636_16605</name>
</gene>
<dbReference type="InterPro" id="IPR001610">
    <property type="entry name" value="PAC"/>
</dbReference>
<dbReference type="SMART" id="SM00086">
    <property type="entry name" value="PAC"/>
    <property type="match status" value="4"/>
</dbReference>
<dbReference type="AlphaFoldDB" id="A0A4P7A1I2"/>
<evidence type="ECO:0000313" key="4">
    <source>
        <dbReference type="EMBL" id="QBP42667.1"/>
    </source>
</evidence>
<feature type="domain" description="PAS" evidence="1">
    <location>
        <begin position="423"/>
        <end position="493"/>
    </location>
</feature>
<dbReference type="InterPro" id="IPR013655">
    <property type="entry name" value="PAS_fold_3"/>
</dbReference>
<dbReference type="PROSITE" id="PS50112">
    <property type="entry name" value="PAS"/>
    <property type="match status" value="4"/>
</dbReference>
<dbReference type="SUPFAM" id="SSF55073">
    <property type="entry name" value="Nucleotide cyclase"/>
    <property type="match status" value="1"/>
</dbReference>
<dbReference type="NCBIfam" id="TIGR00229">
    <property type="entry name" value="sensory_box"/>
    <property type="match status" value="4"/>
</dbReference>
<accession>A0A4P7A1I2</accession>
<evidence type="ECO:0000313" key="5">
    <source>
        <dbReference type="Proteomes" id="UP000294292"/>
    </source>
</evidence>
<dbReference type="PANTHER" id="PTHR44757:SF2">
    <property type="entry name" value="BIOFILM ARCHITECTURE MAINTENANCE PROTEIN MBAA"/>
    <property type="match status" value="1"/>
</dbReference>
<name>A0A4P7A1I2_9BACL</name>
<keyword evidence="5" id="KW-1185">Reference proteome</keyword>
<dbReference type="EMBL" id="CP038015">
    <property type="protein sequence ID" value="QBP42667.1"/>
    <property type="molecule type" value="Genomic_DNA"/>
</dbReference>
<dbReference type="Gene3D" id="3.30.70.270">
    <property type="match status" value="1"/>
</dbReference>
<dbReference type="Gene3D" id="3.30.450.20">
    <property type="entry name" value="PAS domain"/>
    <property type="match status" value="4"/>
</dbReference>
<dbReference type="Proteomes" id="UP000294292">
    <property type="component" value="Chromosome"/>
</dbReference>
<dbReference type="InterPro" id="IPR000700">
    <property type="entry name" value="PAS-assoc_C"/>
</dbReference>
<feature type="domain" description="GGDEF" evidence="3">
    <location>
        <begin position="580"/>
        <end position="711"/>
    </location>
</feature>
<evidence type="ECO:0000259" key="1">
    <source>
        <dbReference type="PROSITE" id="PS50112"/>
    </source>
</evidence>